<evidence type="ECO:0000313" key="5">
    <source>
        <dbReference type="EMBL" id="GAF89630.1"/>
    </source>
</evidence>
<sequence length="198" mass="21693">DTVYSTNGSLCPLEEIVEVAEQYDCIMMVDESHSLGVFGKQGAGLTAMLGLADRVHFRTASLSKAFAARGGIVAGSAQNMEYFRYESLPAIFSSGILPHEAEGFRATLAVIARENWRREQLHSNANYLRSGLSRLDYNVDDSQSQIISLVAGTEPQTIILRDALESRGIFGSVFCWPATGKNHSLVRFSVNSALTREQ</sequence>
<keyword evidence="2" id="KW-0808">Transferase</keyword>
<dbReference type="Gene3D" id="3.90.1150.10">
    <property type="entry name" value="Aspartate Aminotransferase, domain 1"/>
    <property type="match status" value="1"/>
</dbReference>
<protein>
    <recommendedName>
        <fullName evidence="4">Aminotransferase class I/classII large domain-containing protein</fullName>
    </recommendedName>
</protein>
<keyword evidence="3" id="KW-0663">Pyridoxal phosphate</keyword>
<gene>
    <name evidence="5" type="ORF">S01H1_22530</name>
</gene>
<feature type="domain" description="Aminotransferase class I/classII large" evidence="4">
    <location>
        <begin position="3"/>
        <end position="197"/>
    </location>
</feature>
<comment type="caution">
    <text evidence="5">The sequence shown here is derived from an EMBL/GenBank/DDBJ whole genome shotgun (WGS) entry which is preliminary data.</text>
</comment>
<organism evidence="5">
    <name type="scientific">marine sediment metagenome</name>
    <dbReference type="NCBI Taxonomy" id="412755"/>
    <lineage>
        <taxon>unclassified sequences</taxon>
        <taxon>metagenomes</taxon>
        <taxon>ecological metagenomes</taxon>
    </lineage>
</organism>
<evidence type="ECO:0000256" key="3">
    <source>
        <dbReference type="ARBA" id="ARBA00022898"/>
    </source>
</evidence>
<dbReference type="GO" id="GO:0008710">
    <property type="term" value="F:8-amino-7-oxononanoate synthase activity"/>
    <property type="evidence" value="ECO:0007669"/>
    <property type="project" value="TreeGrafter"/>
</dbReference>
<dbReference type="InterPro" id="IPR015421">
    <property type="entry name" value="PyrdxlP-dep_Trfase_major"/>
</dbReference>
<dbReference type="GO" id="GO:0009102">
    <property type="term" value="P:biotin biosynthetic process"/>
    <property type="evidence" value="ECO:0007669"/>
    <property type="project" value="TreeGrafter"/>
</dbReference>
<dbReference type="GO" id="GO:0030170">
    <property type="term" value="F:pyridoxal phosphate binding"/>
    <property type="evidence" value="ECO:0007669"/>
    <property type="project" value="InterPro"/>
</dbReference>
<dbReference type="InterPro" id="IPR004839">
    <property type="entry name" value="Aminotransferase_I/II_large"/>
</dbReference>
<proteinExistence type="predicted"/>
<dbReference type="SUPFAM" id="SSF53383">
    <property type="entry name" value="PLP-dependent transferases"/>
    <property type="match status" value="1"/>
</dbReference>
<dbReference type="PANTHER" id="PTHR13693">
    <property type="entry name" value="CLASS II AMINOTRANSFERASE/8-AMINO-7-OXONONANOATE SYNTHASE"/>
    <property type="match status" value="1"/>
</dbReference>
<dbReference type="AlphaFoldDB" id="X0UMA8"/>
<dbReference type="InterPro" id="IPR015422">
    <property type="entry name" value="PyrdxlP-dep_Trfase_small"/>
</dbReference>
<name>X0UMA8_9ZZZZ</name>
<dbReference type="Gene3D" id="3.40.640.10">
    <property type="entry name" value="Type I PLP-dependent aspartate aminotransferase-like (Major domain)"/>
    <property type="match status" value="1"/>
</dbReference>
<dbReference type="PANTHER" id="PTHR13693:SF100">
    <property type="entry name" value="8-AMINO-7-OXONONANOATE SYNTHASE"/>
    <property type="match status" value="1"/>
</dbReference>
<dbReference type="InterPro" id="IPR015424">
    <property type="entry name" value="PyrdxlP-dep_Trfase"/>
</dbReference>
<comment type="cofactor">
    <cofactor evidence="1">
        <name>pyridoxal 5'-phosphate</name>
        <dbReference type="ChEBI" id="CHEBI:597326"/>
    </cofactor>
</comment>
<dbReference type="Pfam" id="PF00155">
    <property type="entry name" value="Aminotran_1_2"/>
    <property type="match status" value="1"/>
</dbReference>
<feature type="non-terminal residue" evidence="5">
    <location>
        <position position="198"/>
    </location>
</feature>
<evidence type="ECO:0000259" key="4">
    <source>
        <dbReference type="Pfam" id="PF00155"/>
    </source>
</evidence>
<reference evidence="5" key="1">
    <citation type="journal article" date="2014" name="Front. Microbiol.">
        <title>High frequency of phylogenetically diverse reductive dehalogenase-homologous genes in deep subseafloor sedimentary metagenomes.</title>
        <authorList>
            <person name="Kawai M."/>
            <person name="Futagami T."/>
            <person name="Toyoda A."/>
            <person name="Takaki Y."/>
            <person name="Nishi S."/>
            <person name="Hori S."/>
            <person name="Arai W."/>
            <person name="Tsubouchi T."/>
            <person name="Morono Y."/>
            <person name="Uchiyama I."/>
            <person name="Ito T."/>
            <person name="Fujiyama A."/>
            <person name="Inagaki F."/>
            <person name="Takami H."/>
        </authorList>
    </citation>
    <scope>NUCLEOTIDE SEQUENCE</scope>
    <source>
        <strain evidence="5">Expedition CK06-06</strain>
    </source>
</reference>
<accession>X0UMA8</accession>
<evidence type="ECO:0000256" key="1">
    <source>
        <dbReference type="ARBA" id="ARBA00001933"/>
    </source>
</evidence>
<dbReference type="InterPro" id="IPR050087">
    <property type="entry name" value="AON_synthase_class-II"/>
</dbReference>
<dbReference type="EMBL" id="BARS01012736">
    <property type="protein sequence ID" value="GAF89630.1"/>
    <property type="molecule type" value="Genomic_DNA"/>
</dbReference>
<feature type="non-terminal residue" evidence="5">
    <location>
        <position position="1"/>
    </location>
</feature>
<evidence type="ECO:0000256" key="2">
    <source>
        <dbReference type="ARBA" id="ARBA00022679"/>
    </source>
</evidence>